<dbReference type="WBParaSite" id="PSU_v2.g16061.t1">
    <property type="protein sequence ID" value="PSU_v2.g16061.t1"/>
    <property type="gene ID" value="PSU_v2.g16061"/>
</dbReference>
<reference evidence="2" key="1">
    <citation type="submission" date="2022-11" db="UniProtKB">
        <authorList>
            <consortium name="WormBaseParasite"/>
        </authorList>
    </citation>
    <scope>IDENTIFICATION</scope>
</reference>
<accession>A0A914YBC2</accession>
<protein>
    <submittedName>
        <fullName evidence="2">Helicase ATP-binding domain-containing protein</fullName>
    </submittedName>
</protein>
<sequence>MAGLSKGKTIAIQPTRIASEYIGKYMISKYGRAVGYINAENRDFGARQTVILYSTVGIGCVLFQEPDTFNTLILDEFHLCDLGYLKLLLKGLEAKKKIIITPATLPKTIENDLKQYGFNLLGREVIFI</sequence>
<evidence type="ECO:0000313" key="1">
    <source>
        <dbReference type="Proteomes" id="UP000887577"/>
    </source>
</evidence>
<keyword evidence="1" id="KW-1185">Reference proteome</keyword>
<dbReference type="InterPro" id="IPR027417">
    <property type="entry name" value="P-loop_NTPase"/>
</dbReference>
<organism evidence="1 2">
    <name type="scientific">Panagrolaimus superbus</name>
    <dbReference type="NCBI Taxonomy" id="310955"/>
    <lineage>
        <taxon>Eukaryota</taxon>
        <taxon>Metazoa</taxon>
        <taxon>Ecdysozoa</taxon>
        <taxon>Nematoda</taxon>
        <taxon>Chromadorea</taxon>
        <taxon>Rhabditida</taxon>
        <taxon>Tylenchina</taxon>
        <taxon>Panagrolaimomorpha</taxon>
        <taxon>Panagrolaimoidea</taxon>
        <taxon>Panagrolaimidae</taxon>
        <taxon>Panagrolaimus</taxon>
    </lineage>
</organism>
<name>A0A914YBC2_9BILA</name>
<dbReference type="AlphaFoldDB" id="A0A914YBC2"/>
<proteinExistence type="predicted"/>
<dbReference type="Proteomes" id="UP000887577">
    <property type="component" value="Unplaced"/>
</dbReference>
<evidence type="ECO:0000313" key="2">
    <source>
        <dbReference type="WBParaSite" id="PSU_v2.g16061.t1"/>
    </source>
</evidence>
<dbReference type="SUPFAM" id="SSF52540">
    <property type="entry name" value="P-loop containing nucleoside triphosphate hydrolases"/>
    <property type="match status" value="1"/>
</dbReference>
<dbReference type="Gene3D" id="3.40.50.300">
    <property type="entry name" value="P-loop containing nucleotide triphosphate hydrolases"/>
    <property type="match status" value="1"/>
</dbReference>